<dbReference type="GO" id="GO:0007018">
    <property type="term" value="P:microtubule-based movement"/>
    <property type="evidence" value="ECO:0007669"/>
    <property type="project" value="InterPro"/>
</dbReference>
<dbReference type="InParanoid" id="A0A2V0NY01"/>
<proteinExistence type="predicted"/>
<organism evidence="15 16">
    <name type="scientific">Raphidocelis subcapitata</name>
    <dbReference type="NCBI Taxonomy" id="307507"/>
    <lineage>
        <taxon>Eukaryota</taxon>
        <taxon>Viridiplantae</taxon>
        <taxon>Chlorophyta</taxon>
        <taxon>core chlorophytes</taxon>
        <taxon>Chlorophyceae</taxon>
        <taxon>CS clade</taxon>
        <taxon>Sphaeropleales</taxon>
        <taxon>Selenastraceae</taxon>
        <taxon>Raphidocelis</taxon>
    </lineage>
</organism>
<dbReference type="OrthoDB" id="447173at2759"/>
<keyword evidence="8" id="KW-0969">Cilium</keyword>
<keyword evidence="11" id="KW-0966">Cell projection</keyword>
<keyword evidence="5" id="KW-0067">ATP-binding</keyword>
<dbReference type="FunFam" id="3.40.50.300:FF:002141">
    <property type="entry name" value="Dynein heavy chain"/>
    <property type="match status" value="1"/>
</dbReference>
<evidence type="ECO:0000313" key="15">
    <source>
        <dbReference type="EMBL" id="GBF92511.1"/>
    </source>
</evidence>
<feature type="coiled-coil region" evidence="12">
    <location>
        <begin position="600"/>
        <end position="627"/>
    </location>
</feature>
<evidence type="ECO:0000256" key="10">
    <source>
        <dbReference type="ARBA" id="ARBA00023212"/>
    </source>
</evidence>
<name>A0A2V0NY01_9CHLO</name>
<evidence type="ECO:0000256" key="2">
    <source>
        <dbReference type="ARBA" id="ARBA00022490"/>
    </source>
</evidence>
<feature type="domain" description="Dynein heavy chain AAA module D4" evidence="13">
    <location>
        <begin position="308"/>
        <end position="566"/>
    </location>
</feature>
<dbReference type="Pfam" id="PF12775">
    <property type="entry name" value="AAA_7"/>
    <property type="match status" value="1"/>
</dbReference>
<keyword evidence="16" id="KW-1185">Reference proteome</keyword>
<evidence type="ECO:0000256" key="12">
    <source>
        <dbReference type="SAM" id="Coils"/>
    </source>
</evidence>
<evidence type="ECO:0000259" key="13">
    <source>
        <dbReference type="Pfam" id="PF12780"/>
    </source>
</evidence>
<evidence type="ECO:0000256" key="5">
    <source>
        <dbReference type="ARBA" id="ARBA00022840"/>
    </source>
</evidence>
<evidence type="ECO:0000256" key="9">
    <source>
        <dbReference type="ARBA" id="ARBA00023175"/>
    </source>
</evidence>
<evidence type="ECO:0000256" key="6">
    <source>
        <dbReference type="ARBA" id="ARBA00023017"/>
    </source>
</evidence>
<dbReference type="GO" id="GO:0005874">
    <property type="term" value="C:microtubule"/>
    <property type="evidence" value="ECO:0007669"/>
    <property type="project" value="UniProtKB-KW"/>
</dbReference>
<dbReference type="InterPro" id="IPR041589">
    <property type="entry name" value="DNAH3_AAA_lid_1"/>
</dbReference>
<dbReference type="GO" id="GO:0005930">
    <property type="term" value="C:axoneme"/>
    <property type="evidence" value="ECO:0007669"/>
    <property type="project" value="UniProtKB-SubCell"/>
</dbReference>
<keyword evidence="6" id="KW-0243">Dynein</keyword>
<dbReference type="Pfam" id="PF12780">
    <property type="entry name" value="AAA_8"/>
    <property type="match status" value="1"/>
</dbReference>
<dbReference type="STRING" id="307507.A0A2V0NY01"/>
<dbReference type="InterPro" id="IPR026983">
    <property type="entry name" value="DHC"/>
</dbReference>
<evidence type="ECO:0000256" key="8">
    <source>
        <dbReference type="ARBA" id="ARBA00023069"/>
    </source>
</evidence>
<protein>
    <submittedName>
        <fullName evidence="15">Flagellar outer dynein arm heavy chain gamma</fullName>
    </submittedName>
</protein>
<evidence type="ECO:0000256" key="7">
    <source>
        <dbReference type="ARBA" id="ARBA00023054"/>
    </source>
</evidence>
<keyword evidence="9" id="KW-0505">Motor protein</keyword>
<dbReference type="Pfam" id="PF17857">
    <property type="entry name" value="AAA_lid_1"/>
    <property type="match status" value="1"/>
</dbReference>
<comment type="caution">
    <text evidence="15">The sequence shown here is derived from an EMBL/GenBank/DDBJ whole genome shotgun (WGS) entry which is preliminary data.</text>
</comment>
<dbReference type="GO" id="GO:0030286">
    <property type="term" value="C:dynein complex"/>
    <property type="evidence" value="ECO:0007669"/>
    <property type="project" value="UniProtKB-KW"/>
</dbReference>
<evidence type="ECO:0000256" key="3">
    <source>
        <dbReference type="ARBA" id="ARBA00022701"/>
    </source>
</evidence>
<reference evidence="15 16" key="1">
    <citation type="journal article" date="2018" name="Sci. Rep.">
        <title>Raphidocelis subcapitata (=Pseudokirchneriella subcapitata) provides an insight into genome evolution and environmental adaptations in the Sphaeropleales.</title>
        <authorList>
            <person name="Suzuki S."/>
            <person name="Yamaguchi H."/>
            <person name="Nakajima N."/>
            <person name="Kawachi M."/>
        </authorList>
    </citation>
    <scope>NUCLEOTIDE SEQUENCE [LARGE SCALE GENOMIC DNA]</scope>
    <source>
        <strain evidence="15 16">NIES-35</strain>
    </source>
</reference>
<dbReference type="Proteomes" id="UP000247498">
    <property type="component" value="Unassembled WGS sequence"/>
</dbReference>
<evidence type="ECO:0000256" key="4">
    <source>
        <dbReference type="ARBA" id="ARBA00022741"/>
    </source>
</evidence>
<keyword evidence="10" id="KW-0206">Cytoskeleton</keyword>
<keyword evidence="2" id="KW-0963">Cytoplasm</keyword>
<keyword evidence="7 12" id="KW-0175">Coiled coil</keyword>
<keyword evidence="3" id="KW-0493">Microtubule</keyword>
<evidence type="ECO:0000256" key="11">
    <source>
        <dbReference type="ARBA" id="ARBA00023273"/>
    </source>
</evidence>
<dbReference type="InterPro" id="IPR027417">
    <property type="entry name" value="P-loop_NTPase"/>
</dbReference>
<comment type="subcellular location">
    <subcellularLocation>
        <location evidence="1">Cytoplasm</location>
        <location evidence="1">Cytoskeleton</location>
        <location evidence="1">Cilium axoneme</location>
    </subcellularLocation>
</comment>
<dbReference type="GO" id="GO:0051959">
    <property type="term" value="F:dynein light intermediate chain binding"/>
    <property type="evidence" value="ECO:0007669"/>
    <property type="project" value="InterPro"/>
</dbReference>
<dbReference type="InterPro" id="IPR024317">
    <property type="entry name" value="Dynein_heavy_chain_D4_dom"/>
</dbReference>
<dbReference type="Gene3D" id="3.40.50.300">
    <property type="entry name" value="P-loop containing nucleotide triphosphate hydrolases"/>
    <property type="match status" value="1"/>
</dbReference>
<evidence type="ECO:0000256" key="1">
    <source>
        <dbReference type="ARBA" id="ARBA00004430"/>
    </source>
</evidence>
<sequence>MSIEGAVEKRQGRTFGPPGGRTMCVFIDDVSMPAINNWGDQVTNEIVRQLLEQGGMYGLEKPIGDMKYVVDTRYLAAMNTPGGGKNDIPNRLKRQFGIFNVPLPSVAAINGIFGRLVEGRFPAASFSEEVVGVAGRLVPMTVSLWNRTQARMLPTPAKFHYLFNIRELSKVFQGVILATRDRFNKAAPRGRYGGNVTSPEGYLLALWLHECRRVFGDKLVSHEDKSWLDGQLTELTKSEFPADLVKQVDEPLYFVDFLREPVTDEETGEVVEAHPSFYEAVPGGLAEVRQRVEALQRKFNEESKLLKLELVLFTDALQHLMRISRLLSMARGSALLVGVGGSGKQSLARLAAYIAGAYTFQITVTKTYNVTNLFEDIKALYKIAGFKGQPVCFLFTDAEVKDEAFLEYINQILMTGEVAGLLPKDELDMIVNDIRPIMKAATPGVPDTWDNLYQFFLNRVRDNLHVVLCFSPVGAKFARRAQQFPGLINGCTIDWFLPWPEEALTSVSGKFIDEFKMACAPEAKSSLKYMMGHVHSYVTAACKEYFEKYRRHVYVTPKSYLSFIQARRTLLQHTTANQPQGYKELYTRKWAYTRELAASIQAGLQKMVEAKEDVNRMKAELAVKNQARAAL</sequence>
<dbReference type="SUPFAM" id="SSF52540">
    <property type="entry name" value="P-loop containing nucleoside triphosphate hydrolases"/>
    <property type="match status" value="2"/>
</dbReference>
<dbReference type="Gene3D" id="1.20.920.30">
    <property type="match status" value="1"/>
</dbReference>
<dbReference type="GO" id="GO:0045505">
    <property type="term" value="F:dynein intermediate chain binding"/>
    <property type="evidence" value="ECO:0007669"/>
    <property type="project" value="InterPro"/>
</dbReference>
<dbReference type="GO" id="GO:0005524">
    <property type="term" value="F:ATP binding"/>
    <property type="evidence" value="ECO:0007669"/>
    <property type="project" value="UniProtKB-KW"/>
</dbReference>
<keyword evidence="4" id="KW-0547">Nucleotide-binding</keyword>
<accession>A0A2V0NY01</accession>
<dbReference type="PANTHER" id="PTHR46961">
    <property type="entry name" value="DYNEIN HEAVY CHAIN 1, AXONEMAL-LIKE PROTEIN"/>
    <property type="match status" value="1"/>
</dbReference>
<dbReference type="AlphaFoldDB" id="A0A2V0NY01"/>
<dbReference type="Gene3D" id="1.20.920.20">
    <property type="match status" value="1"/>
</dbReference>
<dbReference type="EMBL" id="BDRX01000032">
    <property type="protein sequence ID" value="GBF92511.1"/>
    <property type="molecule type" value="Genomic_DNA"/>
</dbReference>
<keyword evidence="15" id="KW-0282">Flagellum</keyword>
<feature type="domain" description="Dynein heavy chain 3 AAA+ lid" evidence="14">
    <location>
        <begin position="138"/>
        <end position="240"/>
    </location>
</feature>
<evidence type="ECO:0000259" key="14">
    <source>
        <dbReference type="Pfam" id="PF17857"/>
    </source>
</evidence>
<gene>
    <name evidence="15" type="ORF">Rsub_04615</name>
</gene>
<evidence type="ECO:0000313" key="16">
    <source>
        <dbReference type="Proteomes" id="UP000247498"/>
    </source>
</evidence>